<dbReference type="PANTHER" id="PTHR42659">
    <property type="entry name" value="XANTHINE DEHYDROGENASE SUBUNIT C-RELATED"/>
    <property type="match status" value="1"/>
</dbReference>
<dbReference type="SUPFAM" id="SSF56176">
    <property type="entry name" value="FAD-binding/transporter-associated domain-like"/>
    <property type="match status" value="1"/>
</dbReference>
<dbReference type="InterPro" id="IPR016166">
    <property type="entry name" value="FAD-bd_PCMH"/>
</dbReference>
<protein>
    <submittedName>
        <fullName evidence="4">FAD binding domain-containing protein</fullName>
    </submittedName>
</protein>
<evidence type="ECO:0000313" key="5">
    <source>
        <dbReference type="Proteomes" id="UP000593915"/>
    </source>
</evidence>
<dbReference type="PROSITE" id="PS51387">
    <property type="entry name" value="FAD_PCMH"/>
    <property type="match status" value="1"/>
</dbReference>
<dbReference type="AlphaFoldDB" id="A0A7S6WPY1"/>
<keyword evidence="1" id="KW-0285">Flavoprotein</keyword>
<dbReference type="Pfam" id="PF00941">
    <property type="entry name" value="FAD_binding_5"/>
    <property type="match status" value="1"/>
</dbReference>
<dbReference type="InterPro" id="IPR036318">
    <property type="entry name" value="FAD-bd_PCMH-like_sf"/>
</dbReference>
<dbReference type="Proteomes" id="UP000593915">
    <property type="component" value="Chromosome"/>
</dbReference>
<dbReference type="EMBL" id="CP061839">
    <property type="protein sequence ID" value="QOW61140.1"/>
    <property type="molecule type" value="Genomic_DNA"/>
</dbReference>
<dbReference type="Gene3D" id="3.30.465.10">
    <property type="match status" value="1"/>
</dbReference>
<keyword evidence="2" id="KW-0274">FAD</keyword>
<evidence type="ECO:0000256" key="3">
    <source>
        <dbReference type="ARBA" id="ARBA00023002"/>
    </source>
</evidence>
<evidence type="ECO:0000313" key="4">
    <source>
        <dbReference type="EMBL" id="QOW61140.1"/>
    </source>
</evidence>
<dbReference type="GO" id="GO:0071949">
    <property type="term" value="F:FAD binding"/>
    <property type="evidence" value="ECO:0007669"/>
    <property type="project" value="InterPro"/>
</dbReference>
<dbReference type="InterPro" id="IPR016169">
    <property type="entry name" value="FAD-bd_PCMH_sub2"/>
</dbReference>
<proteinExistence type="predicted"/>
<dbReference type="InterPro" id="IPR002346">
    <property type="entry name" value="Mopterin_DH_FAD-bd"/>
</dbReference>
<evidence type="ECO:0000256" key="1">
    <source>
        <dbReference type="ARBA" id="ARBA00022630"/>
    </source>
</evidence>
<dbReference type="PANTHER" id="PTHR42659:SF2">
    <property type="entry name" value="XANTHINE DEHYDROGENASE SUBUNIT C-RELATED"/>
    <property type="match status" value="1"/>
</dbReference>
<dbReference type="InterPro" id="IPR051312">
    <property type="entry name" value="Diverse_Substr_Oxidored"/>
</dbReference>
<gene>
    <name evidence="4" type="ORF">IFE08_01635</name>
</gene>
<accession>A0A7S6WPY1</accession>
<dbReference type="RefSeq" id="WP_024467760.1">
    <property type="nucleotide sequence ID" value="NZ_CP045670.1"/>
</dbReference>
<dbReference type="GO" id="GO:0016491">
    <property type="term" value="F:oxidoreductase activity"/>
    <property type="evidence" value="ECO:0007669"/>
    <property type="project" value="UniProtKB-KW"/>
</dbReference>
<sequence>MESLTKKSNIYRARSLQEMQIMLKNISGVVPIAGATGFLNNQTGDIIDLPQHLLDINQIPELKEIFKTERYFEFGAAVTLNEILDLGKKNIPPVLYSAIEKISNNSLRYLATIGGNIANAEASSGTFLPMLALDAKLEIRTGEEIEWVPFAKYIDTSYNEKRSSSYVITKIRIPNESWTKNFYAKLDSHYNLSEDAASFLFLIRIQKNILSEMRLFFSSNRLIREKEFDNLLLGRSLPLPHREVLGIMEKAKQIFTVDKFGSDFHRTYFFNLLEDNLYKLT</sequence>
<name>A0A7S6WPY1_9SPIR</name>
<keyword evidence="3" id="KW-0560">Oxidoreductase</keyword>
<reference evidence="4 5" key="1">
    <citation type="submission" date="2020-09" db="EMBL/GenBank/DDBJ databases">
        <title>Characterization of Treponema spp. from bovine digital dermatitis in Korea.</title>
        <authorList>
            <person name="Espiritu H.M."/>
            <person name="Cho Y.I."/>
            <person name="Mamuad L."/>
        </authorList>
    </citation>
    <scope>NUCLEOTIDE SEQUENCE [LARGE SCALE GENOMIC DNA]</scope>
    <source>
        <strain evidence="4 5">KS1</strain>
    </source>
</reference>
<evidence type="ECO:0000256" key="2">
    <source>
        <dbReference type="ARBA" id="ARBA00022827"/>
    </source>
</evidence>
<organism evidence="4 5">
    <name type="scientific">Treponema pedis</name>
    <dbReference type="NCBI Taxonomy" id="409322"/>
    <lineage>
        <taxon>Bacteria</taxon>
        <taxon>Pseudomonadati</taxon>
        <taxon>Spirochaetota</taxon>
        <taxon>Spirochaetia</taxon>
        <taxon>Spirochaetales</taxon>
        <taxon>Treponemataceae</taxon>
        <taxon>Treponema</taxon>
    </lineage>
</organism>